<evidence type="ECO:0000256" key="8">
    <source>
        <dbReference type="ARBA" id="ARBA00023034"/>
    </source>
</evidence>
<evidence type="ECO:0000313" key="13">
    <source>
        <dbReference type="Proteomes" id="UP000821866"/>
    </source>
</evidence>
<evidence type="ECO:0000256" key="10">
    <source>
        <dbReference type="SAM" id="MobiDB-lite"/>
    </source>
</evidence>
<gene>
    <name evidence="12" type="ORF">HPB51_009679</name>
</gene>
<evidence type="ECO:0000256" key="2">
    <source>
        <dbReference type="ARBA" id="ARBA00008661"/>
    </source>
</evidence>
<comment type="caution">
    <text evidence="12">The sequence shown here is derived from an EMBL/GenBank/DDBJ whole genome shotgun (WGS) entry which is preliminary data.</text>
</comment>
<evidence type="ECO:0000256" key="5">
    <source>
        <dbReference type="ARBA" id="ARBA00022692"/>
    </source>
</evidence>
<dbReference type="PANTHER" id="PTHR11214">
    <property type="entry name" value="BETA-1,3-N-ACETYLGLUCOSAMINYLTRANSFERASE"/>
    <property type="match status" value="1"/>
</dbReference>
<keyword evidence="5 11" id="KW-0812">Transmembrane</keyword>
<evidence type="ECO:0008006" key="14">
    <source>
        <dbReference type="Google" id="ProtNLM"/>
    </source>
</evidence>
<dbReference type="VEuPathDB" id="VectorBase:LOC119179727"/>
<evidence type="ECO:0000256" key="6">
    <source>
        <dbReference type="ARBA" id="ARBA00022968"/>
    </source>
</evidence>
<feature type="compositionally biased region" description="Polar residues" evidence="10">
    <location>
        <begin position="534"/>
        <end position="558"/>
    </location>
</feature>
<keyword evidence="13" id="KW-1185">Reference proteome</keyword>
<reference evidence="12" key="2">
    <citation type="submission" date="2021-09" db="EMBL/GenBank/DDBJ databases">
        <authorList>
            <person name="Jia N."/>
            <person name="Wang J."/>
            <person name="Shi W."/>
            <person name="Du L."/>
            <person name="Sun Y."/>
            <person name="Zhan W."/>
            <person name="Jiang J."/>
            <person name="Wang Q."/>
            <person name="Zhang B."/>
            <person name="Ji P."/>
            <person name="Sakyi L.B."/>
            <person name="Cui X."/>
            <person name="Yuan T."/>
            <person name="Jiang B."/>
            <person name="Yang W."/>
            <person name="Lam T.T.-Y."/>
            <person name="Chang Q."/>
            <person name="Ding S."/>
            <person name="Wang X."/>
            <person name="Zhu J."/>
            <person name="Ruan X."/>
            <person name="Zhao L."/>
            <person name="Wei J."/>
            <person name="Que T."/>
            <person name="Du C."/>
            <person name="Cheng J."/>
            <person name="Dai P."/>
            <person name="Han X."/>
            <person name="Huang E."/>
            <person name="Gao Y."/>
            <person name="Liu J."/>
            <person name="Shao H."/>
            <person name="Ye R."/>
            <person name="Li L."/>
            <person name="Wei W."/>
            <person name="Wang X."/>
            <person name="Wang C."/>
            <person name="Huo Q."/>
            <person name="Li W."/>
            <person name="Guo W."/>
            <person name="Chen H."/>
            <person name="Chen S."/>
            <person name="Zhou L."/>
            <person name="Zhou L."/>
            <person name="Ni X."/>
            <person name="Tian J."/>
            <person name="Zhou Y."/>
            <person name="Sheng Y."/>
            <person name="Liu T."/>
            <person name="Pan Y."/>
            <person name="Xia L."/>
            <person name="Li J."/>
            <person name="Zhao F."/>
            <person name="Cao W."/>
        </authorList>
    </citation>
    <scope>NUCLEOTIDE SEQUENCE</scope>
    <source>
        <strain evidence="12">Rmic-2018</strain>
        <tissue evidence="12">Larvae</tissue>
    </source>
</reference>
<evidence type="ECO:0000313" key="12">
    <source>
        <dbReference type="EMBL" id="KAH8037236.1"/>
    </source>
</evidence>
<dbReference type="Gene3D" id="3.90.550.50">
    <property type="match status" value="1"/>
</dbReference>
<dbReference type="AlphaFoldDB" id="A0A9J6ESR3"/>
<evidence type="ECO:0000256" key="11">
    <source>
        <dbReference type="SAM" id="Phobius"/>
    </source>
</evidence>
<accession>A0A9J6ESR3</accession>
<dbReference type="Proteomes" id="UP000821866">
    <property type="component" value="Chromosome 10"/>
</dbReference>
<dbReference type="PANTHER" id="PTHR11214:SF376">
    <property type="entry name" value="HEXOSYLTRANSFERASE"/>
    <property type="match status" value="1"/>
</dbReference>
<protein>
    <recommendedName>
        <fullName evidence="14">Hexosyltransferase</fullName>
    </recommendedName>
</protein>
<organism evidence="12 13">
    <name type="scientific">Rhipicephalus microplus</name>
    <name type="common">Cattle tick</name>
    <name type="synonym">Boophilus microplus</name>
    <dbReference type="NCBI Taxonomy" id="6941"/>
    <lineage>
        <taxon>Eukaryota</taxon>
        <taxon>Metazoa</taxon>
        <taxon>Ecdysozoa</taxon>
        <taxon>Arthropoda</taxon>
        <taxon>Chelicerata</taxon>
        <taxon>Arachnida</taxon>
        <taxon>Acari</taxon>
        <taxon>Parasitiformes</taxon>
        <taxon>Ixodida</taxon>
        <taxon>Ixodoidea</taxon>
        <taxon>Ixodidae</taxon>
        <taxon>Rhipicephalinae</taxon>
        <taxon>Rhipicephalus</taxon>
        <taxon>Boophilus</taxon>
    </lineage>
</organism>
<proteinExistence type="inferred from homology"/>
<keyword evidence="9 11" id="KW-0472">Membrane</keyword>
<evidence type="ECO:0000256" key="1">
    <source>
        <dbReference type="ARBA" id="ARBA00004323"/>
    </source>
</evidence>
<keyword evidence="6" id="KW-0735">Signal-anchor</keyword>
<dbReference type="GO" id="GO:0016758">
    <property type="term" value="F:hexosyltransferase activity"/>
    <property type="evidence" value="ECO:0007669"/>
    <property type="project" value="InterPro"/>
</dbReference>
<evidence type="ECO:0000256" key="9">
    <source>
        <dbReference type="ARBA" id="ARBA00023136"/>
    </source>
</evidence>
<reference evidence="12" key="1">
    <citation type="journal article" date="2020" name="Cell">
        <title>Large-Scale Comparative Analyses of Tick Genomes Elucidate Their Genetic Diversity and Vector Capacities.</title>
        <authorList>
            <consortium name="Tick Genome and Microbiome Consortium (TIGMIC)"/>
            <person name="Jia N."/>
            <person name="Wang J."/>
            <person name="Shi W."/>
            <person name="Du L."/>
            <person name="Sun Y."/>
            <person name="Zhan W."/>
            <person name="Jiang J.F."/>
            <person name="Wang Q."/>
            <person name="Zhang B."/>
            <person name="Ji P."/>
            <person name="Bell-Sakyi L."/>
            <person name="Cui X.M."/>
            <person name="Yuan T.T."/>
            <person name="Jiang B.G."/>
            <person name="Yang W.F."/>
            <person name="Lam T.T."/>
            <person name="Chang Q.C."/>
            <person name="Ding S.J."/>
            <person name="Wang X.J."/>
            <person name="Zhu J.G."/>
            <person name="Ruan X.D."/>
            <person name="Zhao L."/>
            <person name="Wei J.T."/>
            <person name="Ye R.Z."/>
            <person name="Que T.C."/>
            <person name="Du C.H."/>
            <person name="Zhou Y.H."/>
            <person name="Cheng J.X."/>
            <person name="Dai P.F."/>
            <person name="Guo W.B."/>
            <person name="Han X.H."/>
            <person name="Huang E.J."/>
            <person name="Li L.F."/>
            <person name="Wei W."/>
            <person name="Gao Y.C."/>
            <person name="Liu J.Z."/>
            <person name="Shao H.Z."/>
            <person name="Wang X."/>
            <person name="Wang C.C."/>
            <person name="Yang T.C."/>
            <person name="Huo Q.B."/>
            <person name="Li W."/>
            <person name="Chen H.Y."/>
            <person name="Chen S.E."/>
            <person name="Zhou L.G."/>
            <person name="Ni X.B."/>
            <person name="Tian J.H."/>
            <person name="Sheng Y."/>
            <person name="Liu T."/>
            <person name="Pan Y.S."/>
            <person name="Xia L.Y."/>
            <person name="Li J."/>
            <person name="Zhao F."/>
            <person name="Cao W.C."/>
        </authorList>
    </citation>
    <scope>NUCLEOTIDE SEQUENCE</scope>
    <source>
        <strain evidence="12">Rmic-2018</strain>
    </source>
</reference>
<dbReference type="GO" id="GO:0000139">
    <property type="term" value="C:Golgi membrane"/>
    <property type="evidence" value="ECO:0007669"/>
    <property type="project" value="UniProtKB-SubCell"/>
</dbReference>
<feature type="region of interest" description="Disordered" evidence="10">
    <location>
        <begin position="98"/>
        <end position="168"/>
    </location>
</feature>
<sequence length="558" mass="61122">MGVYARGVQESGLGVQSAPYIGIIGRWDHDAQEPPPQSPRPEDACLASLLASPAKRWLLILSLVMVFCLILMALSSDSVVTPPSLPFAVRGGATIAESSYGNEQGSRQSAPQSLNPKGSQTNEVAGTSSAATGKKYEKVWKKVRPTTRTTPAASATTTPPVALTSEPSVAEGVKSSTVAATRAVRAAVTPTKVAPRGALRTAVSIDVIGHMWMPHNTLYRGFGRVPFPLESVYVLPTAYKAVYDCRRGVDYLFFVHTAATHSDHRRVLREVVGNSTYGVRYKWTTVFFVGMSSVEKVTHSVAYEAEAYGDVVVLPYMDTYRNLTYKYVYGIKWTLENCPRVRYVLKIDDDIVVHLPSLMARLAGGDRPPQTRLALVTRPKLYCCVWDYMPVIRQTALPWYISEKAYPKNVFPRYCSGSAVFMDATTLAPLYNATFSVPYLPVDDAYVTGELAAVAGVEHESLNALYSFDYKRWPSVINGSVMVVQVYDAATRSSAWKSVAEMLGRKPQERRHVHTTPNIRNTRSVTARSVGARVTTSRGPATTKSLPEAGTNSSRPSS</sequence>
<dbReference type="GO" id="GO:0006493">
    <property type="term" value="P:protein O-linked glycosylation"/>
    <property type="evidence" value="ECO:0007669"/>
    <property type="project" value="TreeGrafter"/>
</dbReference>
<dbReference type="Pfam" id="PF01762">
    <property type="entry name" value="Galactosyl_T"/>
    <property type="match status" value="1"/>
</dbReference>
<feature type="region of interest" description="Disordered" evidence="10">
    <location>
        <begin position="524"/>
        <end position="558"/>
    </location>
</feature>
<evidence type="ECO:0000256" key="7">
    <source>
        <dbReference type="ARBA" id="ARBA00022989"/>
    </source>
</evidence>
<comment type="similarity">
    <text evidence="2">Belongs to the glycosyltransferase 31 family.</text>
</comment>
<feature type="compositionally biased region" description="Polar residues" evidence="10">
    <location>
        <begin position="98"/>
        <end position="131"/>
    </location>
</feature>
<dbReference type="InterPro" id="IPR002659">
    <property type="entry name" value="Glyco_trans_31"/>
</dbReference>
<keyword evidence="7 11" id="KW-1133">Transmembrane helix</keyword>
<dbReference type="EMBL" id="JABSTU010000002">
    <property type="protein sequence ID" value="KAH8037236.1"/>
    <property type="molecule type" value="Genomic_DNA"/>
</dbReference>
<feature type="transmembrane region" description="Helical" evidence="11">
    <location>
        <begin position="57"/>
        <end position="75"/>
    </location>
</feature>
<evidence type="ECO:0000256" key="3">
    <source>
        <dbReference type="ARBA" id="ARBA00022676"/>
    </source>
</evidence>
<comment type="subcellular location">
    <subcellularLocation>
        <location evidence="1">Golgi apparatus membrane</location>
        <topology evidence="1">Single-pass type II membrane protein</topology>
    </subcellularLocation>
</comment>
<evidence type="ECO:0000256" key="4">
    <source>
        <dbReference type="ARBA" id="ARBA00022679"/>
    </source>
</evidence>
<keyword evidence="3" id="KW-0328">Glycosyltransferase</keyword>
<feature type="compositionally biased region" description="Low complexity" evidence="10">
    <location>
        <begin position="146"/>
        <end position="165"/>
    </location>
</feature>
<keyword evidence="8" id="KW-0333">Golgi apparatus</keyword>
<name>A0A9J6ESR3_RHIMP</name>
<keyword evidence="4" id="KW-0808">Transferase</keyword>